<feature type="transmembrane region" description="Helical" evidence="1">
    <location>
        <begin position="156"/>
        <end position="175"/>
    </location>
</feature>
<feature type="transmembrane region" description="Helical" evidence="1">
    <location>
        <begin position="115"/>
        <end position="136"/>
    </location>
</feature>
<keyword evidence="1" id="KW-0812">Transmembrane</keyword>
<evidence type="ECO:0000313" key="2">
    <source>
        <dbReference type="EMBL" id="QHU34044.1"/>
    </source>
</evidence>
<reference evidence="2" key="1">
    <citation type="journal article" date="2020" name="Nature">
        <title>Giant virus diversity and host interactions through global metagenomics.</title>
        <authorList>
            <person name="Schulz F."/>
            <person name="Roux S."/>
            <person name="Paez-Espino D."/>
            <person name="Jungbluth S."/>
            <person name="Walsh D.A."/>
            <person name="Denef V.J."/>
            <person name="McMahon K.D."/>
            <person name="Konstantinidis K.T."/>
            <person name="Eloe-Fadrosh E.A."/>
            <person name="Kyrpides N.C."/>
            <person name="Woyke T."/>
        </authorList>
    </citation>
    <scope>NUCLEOTIDE SEQUENCE</scope>
    <source>
        <strain evidence="2">GVMAG-S-1016704-142</strain>
    </source>
</reference>
<keyword evidence="1" id="KW-1133">Transmembrane helix</keyword>
<name>A0A6C0LWV0_9ZZZZ</name>
<evidence type="ECO:0000256" key="1">
    <source>
        <dbReference type="SAM" id="Phobius"/>
    </source>
</evidence>
<proteinExistence type="predicted"/>
<dbReference type="EMBL" id="MN740566">
    <property type="protein sequence ID" value="QHU34044.1"/>
    <property type="molecule type" value="Genomic_DNA"/>
</dbReference>
<protein>
    <submittedName>
        <fullName evidence="2">Uncharacterized protein</fullName>
    </submittedName>
</protein>
<organism evidence="2">
    <name type="scientific">viral metagenome</name>
    <dbReference type="NCBI Taxonomy" id="1070528"/>
    <lineage>
        <taxon>unclassified sequences</taxon>
        <taxon>metagenomes</taxon>
        <taxon>organismal metagenomes</taxon>
    </lineage>
</organism>
<feature type="transmembrane region" description="Helical" evidence="1">
    <location>
        <begin position="20"/>
        <end position="41"/>
    </location>
</feature>
<dbReference type="AlphaFoldDB" id="A0A6C0LWV0"/>
<sequence>MNTVCSKNISGGVSIGINGVLHVLILFVFLTILYFFLIAPLEQKAFEDEISDQINGVVTDQFIAMKKDMDETTVDIITNTVNYSYEDNGNEVYVIDEMIDNFDTPDKLVSEHNKWVKITALTLISFITISLIIYLLTLKNTCGKDTGIVSILKENLFTFVFVGLVEYLFFTKIAFKFVPAPPSVLLTTMIETFNEILA</sequence>
<keyword evidence="1" id="KW-0472">Membrane</keyword>
<accession>A0A6C0LWV0</accession>